<feature type="domain" description="GGDEF" evidence="4">
    <location>
        <begin position="392"/>
        <end position="523"/>
    </location>
</feature>
<dbReference type="PROSITE" id="PS50887">
    <property type="entry name" value="GGDEF"/>
    <property type="match status" value="1"/>
</dbReference>
<dbReference type="InterPro" id="IPR000160">
    <property type="entry name" value="GGDEF_dom"/>
</dbReference>
<evidence type="ECO:0000256" key="1">
    <source>
        <dbReference type="ARBA" id="ARBA00012528"/>
    </source>
</evidence>
<dbReference type="SUPFAM" id="SSF103190">
    <property type="entry name" value="Sensory domain-like"/>
    <property type="match status" value="2"/>
</dbReference>
<dbReference type="RefSeq" id="WP_338266965.1">
    <property type="nucleotide sequence ID" value="NZ_AP027271.1"/>
</dbReference>
<dbReference type="Pfam" id="PF00990">
    <property type="entry name" value="GGDEF"/>
    <property type="match status" value="1"/>
</dbReference>
<dbReference type="NCBIfam" id="TIGR00254">
    <property type="entry name" value="GGDEF"/>
    <property type="match status" value="1"/>
</dbReference>
<dbReference type="CDD" id="cd12912">
    <property type="entry name" value="PDC2_MCP_like"/>
    <property type="match status" value="1"/>
</dbReference>
<keyword evidence="3" id="KW-0472">Membrane</keyword>
<gene>
    <name evidence="5" type="ORF">MACH16_16380</name>
</gene>
<evidence type="ECO:0000313" key="5">
    <source>
        <dbReference type="EMBL" id="BDX02890.1"/>
    </source>
</evidence>
<dbReference type="CDD" id="cd01949">
    <property type="entry name" value="GGDEF"/>
    <property type="match status" value="1"/>
</dbReference>
<dbReference type="CDD" id="cd18773">
    <property type="entry name" value="PDC1_HK_sensor"/>
    <property type="match status" value="1"/>
</dbReference>
<evidence type="ECO:0000313" key="6">
    <source>
        <dbReference type="Proteomes" id="UP001307608"/>
    </source>
</evidence>
<dbReference type="InterPro" id="IPR029151">
    <property type="entry name" value="Sensor-like_sf"/>
</dbReference>
<dbReference type="Gene3D" id="3.30.70.270">
    <property type="match status" value="1"/>
</dbReference>
<dbReference type="PANTHER" id="PTHR45138:SF9">
    <property type="entry name" value="DIGUANYLATE CYCLASE DGCM-RELATED"/>
    <property type="match status" value="1"/>
</dbReference>
<name>A0ABM8FCS0_9GAMM</name>
<reference evidence="5 6" key="1">
    <citation type="submission" date="2023-01" db="EMBL/GenBank/DDBJ databases">
        <title>Complete genome sequence of Marinomonas pontica strain 200518_36.</title>
        <authorList>
            <person name="Ueki S."/>
            <person name="Gajardo G."/>
            <person name="Maruyama F."/>
        </authorList>
    </citation>
    <scope>NUCLEOTIDE SEQUENCE [LARGE SCALE GENOMIC DNA]</scope>
    <source>
        <strain evidence="5 6">200518_36</strain>
    </source>
</reference>
<keyword evidence="3" id="KW-0812">Transmembrane</keyword>
<accession>A0ABM8FCS0</accession>
<evidence type="ECO:0000256" key="3">
    <source>
        <dbReference type="SAM" id="Phobius"/>
    </source>
</evidence>
<dbReference type="InterPro" id="IPR029787">
    <property type="entry name" value="Nucleotide_cyclase"/>
</dbReference>
<dbReference type="EMBL" id="AP027271">
    <property type="protein sequence ID" value="BDX02890.1"/>
    <property type="molecule type" value="Genomic_DNA"/>
</dbReference>
<evidence type="ECO:0000259" key="4">
    <source>
        <dbReference type="PROSITE" id="PS50887"/>
    </source>
</evidence>
<dbReference type="PANTHER" id="PTHR45138">
    <property type="entry name" value="REGULATORY COMPONENTS OF SENSORY TRANSDUCTION SYSTEM"/>
    <property type="match status" value="1"/>
</dbReference>
<dbReference type="SUPFAM" id="SSF55073">
    <property type="entry name" value="Nucleotide cyclase"/>
    <property type="match status" value="1"/>
</dbReference>
<keyword evidence="3" id="KW-1133">Transmembrane helix</keyword>
<dbReference type="EC" id="2.7.7.65" evidence="1"/>
<feature type="transmembrane region" description="Helical" evidence="3">
    <location>
        <begin position="286"/>
        <end position="305"/>
    </location>
</feature>
<comment type="catalytic activity">
    <reaction evidence="2">
        <text>2 GTP = 3',3'-c-di-GMP + 2 diphosphate</text>
        <dbReference type="Rhea" id="RHEA:24898"/>
        <dbReference type="ChEBI" id="CHEBI:33019"/>
        <dbReference type="ChEBI" id="CHEBI:37565"/>
        <dbReference type="ChEBI" id="CHEBI:58805"/>
        <dbReference type="EC" id="2.7.7.65"/>
    </reaction>
</comment>
<dbReference type="Gene3D" id="3.30.450.20">
    <property type="entry name" value="PAS domain"/>
    <property type="match status" value="1"/>
</dbReference>
<proteinExistence type="predicted"/>
<evidence type="ECO:0000256" key="2">
    <source>
        <dbReference type="ARBA" id="ARBA00034247"/>
    </source>
</evidence>
<sequence length="525" mass="58251">MNPLKNTILKLNRLILALALTATILTLFNSFYSNYQVQKEQLILQSLESNMAYASKLSDTTEMFLRSSQQQLAFTANALSEQMSNSVRLNQEANRLKYQTDSFNSVVISNELGITKAASPEALNLVGVKLNSVGTTEALYEKKALISAPYISSINNLVVFMSEPIVGRNGDYLGFLGGTIYLKNLNILSEILGDHYYENGSYIYVVDKEKKILYHPNISRIGTTVINNDGLDKMLTQKEGGMQLINSQGITMLAGYSTIASTGWIVVTQSPLQATLEPLFGIMQKVLLRTLPVACAVFLFIWFFARSISRPLQQLADKATTLNSPTVSREIESINSWYVESHGLKQAMLIGVQLLQNQIGELKRDAETDPLTGASNRRALQLTLKQQIYIGRAFSVLALDIDFFKRVNDTYGHKVGDDVLKQLTKVMTHFSKAGDMVSRTGGEEFVILLKNERLEMALALAEQLRTAVANEPFELVGNITVSIGIAHWSPEKPQTIETLLALADQALYKAKEQGRNRCVIANDLS</sequence>
<dbReference type="SMART" id="SM00267">
    <property type="entry name" value="GGDEF"/>
    <property type="match status" value="1"/>
</dbReference>
<dbReference type="InterPro" id="IPR050469">
    <property type="entry name" value="Diguanylate_Cyclase"/>
</dbReference>
<protein>
    <recommendedName>
        <fullName evidence="1">diguanylate cyclase</fullName>
        <ecNumber evidence="1">2.7.7.65</ecNumber>
    </recommendedName>
</protein>
<organism evidence="5 6">
    <name type="scientific">Marinomonas pontica</name>
    <dbReference type="NCBI Taxonomy" id="264739"/>
    <lineage>
        <taxon>Bacteria</taxon>
        <taxon>Pseudomonadati</taxon>
        <taxon>Pseudomonadota</taxon>
        <taxon>Gammaproteobacteria</taxon>
        <taxon>Oceanospirillales</taxon>
        <taxon>Oceanospirillaceae</taxon>
        <taxon>Marinomonas</taxon>
    </lineage>
</organism>
<dbReference type="InterPro" id="IPR043128">
    <property type="entry name" value="Rev_trsase/Diguanyl_cyclase"/>
</dbReference>
<dbReference type="Proteomes" id="UP001307608">
    <property type="component" value="Chromosome"/>
</dbReference>
<keyword evidence="6" id="KW-1185">Reference proteome</keyword>